<dbReference type="RefSeq" id="WP_378377285.1">
    <property type="nucleotide sequence ID" value="NZ_JBHMAS010000105.1"/>
</dbReference>
<proteinExistence type="predicted"/>
<sequence length="186" mass="19542">MPNAQLVTVPGVELVKVGSWDISTGKWDVTTEMLHSAVEAAANGVLRRPPLKLGHDDPRFDGEPAVGYIDNLRVTDDGQTLIGDYAGVPSWLADVMATAYPSRSVEGVNEVEAADGTKYPFVLTACALLGVTNPGITSIADLPAHFGVAAKAVTATFTRTDNAPTAMAVALAAARRNRRGRVNGSR</sequence>
<gene>
    <name evidence="1" type="ORF">ACFFQ6_36235</name>
</gene>
<dbReference type="EMBL" id="JBHMAS010000105">
    <property type="protein sequence ID" value="MFB9785151.1"/>
    <property type="molecule type" value="Genomic_DNA"/>
</dbReference>
<comment type="caution">
    <text evidence="1">The sequence shown here is derived from an EMBL/GenBank/DDBJ whole genome shotgun (WGS) entry which is preliminary data.</text>
</comment>
<organism evidence="1 2">
    <name type="scientific">Rhodococcus baikonurensis</name>
    <dbReference type="NCBI Taxonomy" id="172041"/>
    <lineage>
        <taxon>Bacteria</taxon>
        <taxon>Bacillati</taxon>
        <taxon>Actinomycetota</taxon>
        <taxon>Actinomycetes</taxon>
        <taxon>Mycobacteriales</taxon>
        <taxon>Nocardiaceae</taxon>
        <taxon>Rhodococcus</taxon>
        <taxon>Rhodococcus erythropolis group</taxon>
    </lineage>
</organism>
<name>A0ABV5XRU5_9NOCA</name>
<protein>
    <recommendedName>
        <fullName evidence="3">Phage prohead protease, HK97 family</fullName>
    </recommendedName>
</protein>
<evidence type="ECO:0000313" key="1">
    <source>
        <dbReference type="EMBL" id="MFB9785151.1"/>
    </source>
</evidence>
<accession>A0ABV5XRU5</accession>
<evidence type="ECO:0000313" key="2">
    <source>
        <dbReference type="Proteomes" id="UP001589587"/>
    </source>
</evidence>
<keyword evidence="2" id="KW-1185">Reference proteome</keyword>
<reference evidence="1 2" key="1">
    <citation type="submission" date="2024-09" db="EMBL/GenBank/DDBJ databases">
        <authorList>
            <person name="Sun Q."/>
            <person name="Mori K."/>
        </authorList>
    </citation>
    <scope>NUCLEOTIDE SEQUENCE [LARGE SCALE GENOMIC DNA]</scope>
    <source>
        <strain evidence="1 2">JCM 11411</strain>
    </source>
</reference>
<dbReference type="Proteomes" id="UP001589587">
    <property type="component" value="Unassembled WGS sequence"/>
</dbReference>
<evidence type="ECO:0008006" key="3">
    <source>
        <dbReference type="Google" id="ProtNLM"/>
    </source>
</evidence>